<protein>
    <submittedName>
        <fullName evidence="2">Uncharacterized protein</fullName>
    </submittedName>
</protein>
<feature type="transmembrane region" description="Helical" evidence="1">
    <location>
        <begin position="16"/>
        <end position="37"/>
    </location>
</feature>
<evidence type="ECO:0000313" key="3">
    <source>
        <dbReference type="Proteomes" id="UP001335648"/>
    </source>
</evidence>
<reference evidence="2 3" key="1">
    <citation type="journal article" date="2023" name="Mol. Biol. Evol.">
        <title>Genomics of Secondarily Temperate Adaptation in the Only Non-Antarctic Icefish.</title>
        <authorList>
            <person name="Rivera-Colon A.G."/>
            <person name="Rayamajhi N."/>
            <person name="Minhas B.F."/>
            <person name="Madrigal G."/>
            <person name="Bilyk K.T."/>
            <person name="Yoon V."/>
            <person name="Hune M."/>
            <person name="Gregory S."/>
            <person name="Cheng C.H.C."/>
            <person name="Catchen J.M."/>
        </authorList>
    </citation>
    <scope>NUCLEOTIDE SEQUENCE [LARGE SCALE GENOMIC DNA]</scope>
    <source>
        <strain evidence="2">JC2023a</strain>
    </source>
</reference>
<sequence length="79" mass="9189">MRFEEILDKVGGFSRFQFLILFILCLPRFILPLHFLLHNFVSATPPHHCALESLQDGEVCCVWPPRRWPSRSPVRTTAP</sequence>
<evidence type="ECO:0000313" key="2">
    <source>
        <dbReference type="EMBL" id="KAK5898956.1"/>
    </source>
</evidence>
<dbReference type="Proteomes" id="UP001335648">
    <property type="component" value="Unassembled WGS sequence"/>
</dbReference>
<comment type="caution">
    <text evidence="2">The sequence shown here is derived from an EMBL/GenBank/DDBJ whole genome shotgun (WGS) entry which is preliminary data.</text>
</comment>
<dbReference type="AlphaFoldDB" id="A0AAN8H1E2"/>
<organism evidence="2 3">
    <name type="scientific">Champsocephalus esox</name>
    <name type="common">pike icefish</name>
    <dbReference type="NCBI Taxonomy" id="159716"/>
    <lineage>
        <taxon>Eukaryota</taxon>
        <taxon>Metazoa</taxon>
        <taxon>Chordata</taxon>
        <taxon>Craniata</taxon>
        <taxon>Vertebrata</taxon>
        <taxon>Euteleostomi</taxon>
        <taxon>Actinopterygii</taxon>
        <taxon>Neopterygii</taxon>
        <taxon>Teleostei</taxon>
        <taxon>Neoteleostei</taxon>
        <taxon>Acanthomorphata</taxon>
        <taxon>Eupercaria</taxon>
        <taxon>Perciformes</taxon>
        <taxon>Notothenioidei</taxon>
        <taxon>Channichthyidae</taxon>
        <taxon>Champsocephalus</taxon>
    </lineage>
</organism>
<gene>
    <name evidence="2" type="ORF">CesoFtcFv8_008485</name>
</gene>
<name>A0AAN8H1E2_9TELE</name>
<keyword evidence="1" id="KW-0812">Transmembrane</keyword>
<keyword evidence="1" id="KW-1133">Transmembrane helix</keyword>
<keyword evidence="1" id="KW-0472">Membrane</keyword>
<evidence type="ECO:0000256" key="1">
    <source>
        <dbReference type="SAM" id="Phobius"/>
    </source>
</evidence>
<dbReference type="EMBL" id="JAULUE010002052">
    <property type="protein sequence ID" value="KAK5898956.1"/>
    <property type="molecule type" value="Genomic_DNA"/>
</dbReference>
<proteinExistence type="predicted"/>
<keyword evidence="3" id="KW-1185">Reference proteome</keyword>
<accession>A0AAN8H1E2</accession>